<keyword evidence="2" id="KW-1003">Cell membrane</keyword>
<dbReference type="GO" id="GO:0005886">
    <property type="term" value="C:plasma membrane"/>
    <property type="evidence" value="ECO:0007669"/>
    <property type="project" value="UniProtKB-SubCell"/>
</dbReference>
<dbReference type="RefSeq" id="WP_058889629.1">
    <property type="nucleotide sequence ID" value="NZ_BAAAKT010000004.1"/>
</dbReference>
<feature type="transmembrane region" description="Helical" evidence="6">
    <location>
        <begin position="359"/>
        <end position="378"/>
    </location>
</feature>
<sequence>MTHDEAHEHQTDRQQQGGQQLSLTGSVALGTGVMIGAGIFALIGQVAELAGGWVPWAFLAGAVVVGFSSYSYIRYSMANPSSGGIAMLLKAAYGPGVIAGSFSLFMYVSMVLAQSLLGRTFGNYALRPFEMQDSLLWVPVLAVLAIVGAALVNVVGNRWVERSASVTAAIKIIGIAVLAIAGLFAAGVSSLGRLVSPESATPDQGWLGFLAGVTLCILAYKGFTTITNQGGDLKDPKRNLGRSIVISISLCTVLYLLITVAVTGSLSVPQIIEARDYALAEAAEPLFGAWGVGLTVVVAVVATVSGLIASLFAVSKLYDMLRDMGQVPGLPGRREHQSLLITAGLAIVMAALFDLSQIAALGAILYLCMDIAIHYGILRHLKEEVKAKVWIPWVAIVLDVAVLVPFLILRGSSDPFTLVVTAVVAALIILAQWVIVRRRREDSDNDEQESEQLR</sequence>
<dbReference type="PANTHER" id="PTHR42770:SF11">
    <property type="entry name" value="INNER MEMBRANE TRANSPORT PROTEIN YBAT"/>
    <property type="match status" value="1"/>
</dbReference>
<evidence type="ECO:0000256" key="1">
    <source>
        <dbReference type="ARBA" id="ARBA00004651"/>
    </source>
</evidence>
<dbReference type="EMBL" id="JACJIH010000001">
    <property type="protein sequence ID" value="MBA8922276.1"/>
    <property type="molecule type" value="Genomic_DNA"/>
</dbReference>
<gene>
    <name evidence="7" type="ORF">AVL63_13255</name>
    <name evidence="8" type="ORF">HNR24_002209</name>
</gene>
<feature type="transmembrane region" description="Helical" evidence="6">
    <location>
        <begin position="206"/>
        <end position="223"/>
    </location>
</feature>
<dbReference type="Gene3D" id="1.20.1740.10">
    <property type="entry name" value="Amino acid/polyamine transporter I"/>
    <property type="match status" value="1"/>
</dbReference>
<feature type="transmembrane region" description="Helical" evidence="6">
    <location>
        <begin position="21"/>
        <end position="47"/>
    </location>
</feature>
<evidence type="ECO:0000313" key="9">
    <source>
        <dbReference type="Proteomes" id="UP000054023"/>
    </source>
</evidence>
<feature type="transmembrane region" description="Helical" evidence="6">
    <location>
        <begin position="168"/>
        <end position="186"/>
    </location>
</feature>
<dbReference type="AlphaFoldDB" id="A0A0W8IBF0"/>
<organism evidence="7 9">
    <name type="scientific">Nesterenkonia jeotgali</name>
    <dbReference type="NCBI Taxonomy" id="317018"/>
    <lineage>
        <taxon>Bacteria</taxon>
        <taxon>Bacillati</taxon>
        <taxon>Actinomycetota</taxon>
        <taxon>Actinomycetes</taxon>
        <taxon>Micrococcales</taxon>
        <taxon>Micrococcaceae</taxon>
        <taxon>Nesterenkonia</taxon>
    </lineage>
</organism>
<evidence type="ECO:0000256" key="5">
    <source>
        <dbReference type="ARBA" id="ARBA00023136"/>
    </source>
</evidence>
<keyword evidence="3 6" id="KW-0812">Transmembrane</keyword>
<feature type="transmembrane region" description="Helical" evidence="6">
    <location>
        <begin position="136"/>
        <end position="156"/>
    </location>
</feature>
<dbReference type="InterPro" id="IPR050367">
    <property type="entry name" value="APC_superfamily"/>
</dbReference>
<reference evidence="8 10" key="3">
    <citation type="submission" date="2020-08" db="EMBL/GenBank/DDBJ databases">
        <title>Sequencing the genomes of 1000 actinobacteria strains.</title>
        <authorList>
            <person name="Klenk H.-P."/>
        </authorList>
    </citation>
    <scope>NUCLEOTIDE SEQUENCE [LARGE SCALE GENOMIC DNA]</scope>
    <source>
        <strain evidence="8 10">DSM 19081</strain>
    </source>
</reference>
<protein>
    <submittedName>
        <fullName evidence="7">Amino acid permease</fullName>
    </submittedName>
    <submittedName>
        <fullName evidence="8">Amino acid transporter</fullName>
    </submittedName>
</protein>
<dbReference type="Pfam" id="PF13520">
    <property type="entry name" value="AA_permease_2"/>
    <property type="match status" value="1"/>
</dbReference>
<dbReference type="STRING" id="317018.AVL63_13255"/>
<accession>A0A0W8IBF0</accession>
<evidence type="ECO:0000256" key="6">
    <source>
        <dbReference type="SAM" id="Phobius"/>
    </source>
</evidence>
<feature type="transmembrane region" description="Helical" evidence="6">
    <location>
        <begin position="244"/>
        <end position="267"/>
    </location>
</feature>
<dbReference type="Proteomes" id="UP000054023">
    <property type="component" value="Unassembled WGS sequence"/>
</dbReference>
<keyword evidence="4 6" id="KW-1133">Transmembrane helix</keyword>
<dbReference type="OrthoDB" id="9804700at2"/>
<evidence type="ECO:0000256" key="3">
    <source>
        <dbReference type="ARBA" id="ARBA00022692"/>
    </source>
</evidence>
<feature type="transmembrane region" description="Helical" evidence="6">
    <location>
        <begin position="415"/>
        <end position="436"/>
    </location>
</feature>
<feature type="transmembrane region" description="Helical" evidence="6">
    <location>
        <begin position="336"/>
        <end position="353"/>
    </location>
</feature>
<feature type="transmembrane region" description="Helical" evidence="6">
    <location>
        <begin position="287"/>
        <end position="315"/>
    </location>
</feature>
<keyword evidence="9" id="KW-1185">Reference proteome</keyword>
<evidence type="ECO:0000313" key="8">
    <source>
        <dbReference type="EMBL" id="MBA8922276.1"/>
    </source>
</evidence>
<reference evidence="7" key="1">
    <citation type="submission" date="2015-12" db="EMBL/GenBank/DDBJ databases">
        <authorList>
            <person name="Shamseldin A."/>
            <person name="Moawad H."/>
            <person name="Abd El-Rahim W.M."/>
            <person name="Sadowsky M.J."/>
        </authorList>
    </citation>
    <scope>NUCLEOTIDE SEQUENCE [LARGE SCALE GENOMIC DNA]</scope>
    <source>
        <strain evidence="7">CD08_7</strain>
    </source>
</reference>
<evidence type="ECO:0000256" key="2">
    <source>
        <dbReference type="ARBA" id="ARBA00022475"/>
    </source>
</evidence>
<proteinExistence type="predicted"/>
<feature type="transmembrane region" description="Helical" evidence="6">
    <location>
        <begin position="53"/>
        <end position="73"/>
    </location>
</feature>
<evidence type="ECO:0000256" key="4">
    <source>
        <dbReference type="ARBA" id="ARBA00022989"/>
    </source>
</evidence>
<dbReference type="GO" id="GO:0022857">
    <property type="term" value="F:transmembrane transporter activity"/>
    <property type="evidence" value="ECO:0007669"/>
    <property type="project" value="InterPro"/>
</dbReference>
<comment type="caution">
    <text evidence="7">The sequence shown here is derived from an EMBL/GenBank/DDBJ whole genome shotgun (WGS) entry which is preliminary data.</text>
</comment>
<dbReference type="PANTHER" id="PTHR42770">
    <property type="entry name" value="AMINO ACID TRANSPORTER-RELATED"/>
    <property type="match status" value="1"/>
</dbReference>
<feature type="transmembrane region" description="Helical" evidence="6">
    <location>
        <begin position="390"/>
        <end position="409"/>
    </location>
</feature>
<comment type="subcellular location">
    <subcellularLocation>
        <location evidence="1">Cell membrane</location>
        <topology evidence="1">Multi-pass membrane protein</topology>
    </subcellularLocation>
</comment>
<keyword evidence="5 6" id="KW-0472">Membrane</keyword>
<dbReference type="Proteomes" id="UP000546252">
    <property type="component" value="Unassembled WGS sequence"/>
</dbReference>
<dbReference type="InterPro" id="IPR002293">
    <property type="entry name" value="AA/rel_permease1"/>
</dbReference>
<reference evidence="9" key="2">
    <citation type="submission" date="2015-12" db="EMBL/GenBank/DDBJ databases">
        <authorList>
            <person name="Nair G.R."/>
            <person name="Kaur G."/>
            <person name="Mayilraj S."/>
        </authorList>
    </citation>
    <scope>NUCLEOTIDE SEQUENCE [LARGE SCALE GENOMIC DNA]</scope>
    <source>
        <strain evidence="9">CD08_7</strain>
    </source>
</reference>
<name>A0A0W8IBF0_9MICC</name>
<dbReference type="EMBL" id="LQBM01000007">
    <property type="protein sequence ID" value="KUG57252.1"/>
    <property type="molecule type" value="Genomic_DNA"/>
</dbReference>
<evidence type="ECO:0000313" key="10">
    <source>
        <dbReference type="Proteomes" id="UP000546252"/>
    </source>
</evidence>
<evidence type="ECO:0000313" key="7">
    <source>
        <dbReference type="EMBL" id="KUG57252.1"/>
    </source>
</evidence>
<feature type="transmembrane region" description="Helical" evidence="6">
    <location>
        <begin position="93"/>
        <end position="116"/>
    </location>
</feature>
<dbReference type="PIRSF" id="PIRSF006060">
    <property type="entry name" value="AA_transporter"/>
    <property type="match status" value="1"/>
</dbReference>